<proteinExistence type="predicted"/>
<evidence type="ECO:0000313" key="2">
    <source>
        <dbReference type="EMBL" id="OYO09519.1"/>
    </source>
</evidence>
<dbReference type="OrthoDB" id="3732915at2"/>
<reference evidence="2 3" key="1">
    <citation type="submission" date="2017-07" db="EMBL/GenBank/DDBJ databases">
        <title>Draft whole genome sequences of clinical Proprionibacteriaceae strains.</title>
        <authorList>
            <person name="Bernier A.-M."/>
            <person name="Bernard K."/>
            <person name="Domingo M.-C."/>
        </authorList>
    </citation>
    <scope>NUCLEOTIDE SEQUENCE [LARGE SCALE GENOMIC DNA]</scope>
    <source>
        <strain evidence="2 3">NML 030167</strain>
    </source>
</reference>
<dbReference type="EMBL" id="NMVO01000017">
    <property type="protein sequence ID" value="OYO09519.1"/>
    <property type="molecule type" value="Genomic_DNA"/>
</dbReference>
<dbReference type="RefSeq" id="WP_094406481.1">
    <property type="nucleotide sequence ID" value="NZ_NMVO01000017.1"/>
</dbReference>
<keyword evidence="1" id="KW-0472">Membrane</keyword>
<feature type="transmembrane region" description="Helical" evidence="1">
    <location>
        <begin position="7"/>
        <end position="35"/>
    </location>
</feature>
<sequence>MKRRLPWWGWTLAGCGGLALVLVLGVAAVIGWQFIPHRTDYGERCTTTLGMKCERVHPEVIARLTQMRLPAGTTVHESQYDSFQDWRVRARFSVPADRVAEWEQSLAAYPPAGTTDCAELTGEGTDRRCASANDPQQPPIRSYTRVTRPDGSVLVEVEAFTT</sequence>
<name>A0A255G0R3_9ACTN</name>
<organism evidence="2 3">
    <name type="scientific">Enemella evansiae</name>
    <dbReference type="NCBI Taxonomy" id="2016499"/>
    <lineage>
        <taxon>Bacteria</taxon>
        <taxon>Bacillati</taxon>
        <taxon>Actinomycetota</taxon>
        <taxon>Actinomycetes</taxon>
        <taxon>Propionibacteriales</taxon>
        <taxon>Propionibacteriaceae</taxon>
        <taxon>Enemella</taxon>
    </lineage>
</organism>
<dbReference type="AlphaFoldDB" id="A0A255G0R3"/>
<evidence type="ECO:0000256" key="1">
    <source>
        <dbReference type="SAM" id="Phobius"/>
    </source>
</evidence>
<gene>
    <name evidence="2" type="ORF">CGZ94_17750</name>
</gene>
<dbReference type="Proteomes" id="UP000215896">
    <property type="component" value="Unassembled WGS sequence"/>
</dbReference>
<keyword evidence="1" id="KW-0812">Transmembrane</keyword>
<keyword evidence="1" id="KW-1133">Transmembrane helix</keyword>
<protein>
    <submittedName>
        <fullName evidence="2">Uncharacterized protein</fullName>
    </submittedName>
</protein>
<evidence type="ECO:0000313" key="3">
    <source>
        <dbReference type="Proteomes" id="UP000215896"/>
    </source>
</evidence>
<dbReference type="PROSITE" id="PS51257">
    <property type="entry name" value="PROKAR_LIPOPROTEIN"/>
    <property type="match status" value="1"/>
</dbReference>
<keyword evidence="3" id="KW-1185">Reference proteome</keyword>
<accession>A0A255G0R3</accession>
<comment type="caution">
    <text evidence="2">The sequence shown here is derived from an EMBL/GenBank/DDBJ whole genome shotgun (WGS) entry which is preliminary data.</text>
</comment>